<accession>A0A9R1VE21</accession>
<reference evidence="1 2" key="1">
    <citation type="journal article" date="2017" name="Nat. Commun.">
        <title>Genome assembly with in vitro proximity ligation data and whole-genome triplication in lettuce.</title>
        <authorList>
            <person name="Reyes-Chin-Wo S."/>
            <person name="Wang Z."/>
            <person name="Yang X."/>
            <person name="Kozik A."/>
            <person name="Arikit S."/>
            <person name="Song C."/>
            <person name="Xia L."/>
            <person name="Froenicke L."/>
            <person name="Lavelle D.O."/>
            <person name="Truco M.J."/>
            <person name="Xia R."/>
            <person name="Zhu S."/>
            <person name="Xu C."/>
            <person name="Xu H."/>
            <person name="Xu X."/>
            <person name="Cox K."/>
            <person name="Korf I."/>
            <person name="Meyers B.C."/>
            <person name="Michelmore R.W."/>
        </authorList>
    </citation>
    <scope>NUCLEOTIDE SEQUENCE [LARGE SCALE GENOMIC DNA]</scope>
    <source>
        <strain evidence="2">cv. Salinas</strain>
        <tissue evidence="1">Seedlings</tissue>
    </source>
</reference>
<protein>
    <submittedName>
        <fullName evidence="1">Uncharacterized protein</fullName>
    </submittedName>
</protein>
<comment type="caution">
    <text evidence="1">The sequence shown here is derived from an EMBL/GenBank/DDBJ whole genome shotgun (WGS) entry which is preliminary data.</text>
</comment>
<proteinExistence type="predicted"/>
<name>A0A9R1VE21_LACSA</name>
<dbReference type="Proteomes" id="UP000235145">
    <property type="component" value="Unassembled WGS sequence"/>
</dbReference>
<evidence type="ECO:0000313" key="1">
    <source>
        <dbReference type="EMBL" id="KAJ0202976.1"/>
    </source>
</evidence>
<gene>
    <name evidence="1" type="ORF">LSAT_V11C500248390</name>
</gene>
<dbReference type="AlphaFoldDB" id="A0A9R1VE21"/>
<dbReference type="EMBL" id="NBSK02000005">
    <property type="protein sequence ID" value="KAJ0202976.1"/>
    <property type="molecule type" value="Genomic_DNA"/>
</dbReference>
<sequence>MLVEKILLARWQKMTILLHYLGFALRPRFYDVTLPNQNDGNVRERKTLCTVSQQLLIWEIEFSVGDGVNPVCSYVLERMLEDLKNVMKI</sequence>
<organism evidence="1 2">
    <name type="scientific">Lactuca sativa</name>
    <name type="common">Garden lettuce</name>
    <dbReference type="NCBI Taxonomy" id="4236"/>
    <lineage>
        <taxon>Eukaryota</taxon>
        <taxon>Viridiplantae</taxon>
        <taxon>Streptophyta</taxon>
        <taxon>Embryophyta</taxon>
        <taxon>Tracheophyta</taxon>
        <taxon>Spermatophyta</taxon>
        <taxon>Magnoliopsida</taxon>
        <taxon>eudicotyledons</taxon>
        <taxon>Gunneridae</taxon>
        <taxon>Pentapetalae</taxon>
        <taxon>asterids</taxon>
        <taxon>campanulids</taxon>
        <taxon>Asterales</taxon>
        <taxon>Asteraceae</taxon>
        <taxon>Cichorioideae</taxon>
        <taxon>Cichorieae</taxon>
        <taxon>Lactucinae</taxon>
        <taxon>Lactuca</taxon>
    </lineage>
</organism>
<keyword evidence="2" id="KW-1185">Reference proteome</keyword>
<evidence type="ECO:0000313" key="2">
    <source>
        <dbReference type="Proteomes" id="UP000235145"/>
    </source>
</evidence>